<dbReference type="Proteomes" id="UP001200430">
    <property type="component" value="Unassembled WGS sequence"/>
</dbReference>
<dbReference type="InterPro" id="IPR022946">
    <property type="entry name" value="UPF0313"/>
</dbReference>
<dbReference type="InterPro" id="IPR007197">
    <property type="entry name" value="rSAM"/>
</dbReference>
<comment type="cofactor">
    <cofactor evidence="6">
        <name>[4Fe-4S] cluster</name>
        <dbReference type="ChEBI" id="CHEBI:49883"/>
    </cofactor>
    <text evidence="6">Binds 1 [4Fe-4S] cluster. The cluster is coordinated with 3 cysteines and an exchangeable S-adenosyl-L-methionine.</text>
</comment>
<dbReference type="SFLD" id="SFLDS00029">
    <property type="entry name" value="Radical_SAM"/>
    <property type="match status" value="1"/>
</dbReference>
<feature type="binding site" evidence="6">
    <location>
        <position position="308"/>
    </location>
    <ligand>
        <name>[4Fe-4S] cluster</name>
        <dbReference type="ChEBI" id="CHEBI:49883"/>
        <note>4Fe-4S-S-AdoMet</note>
    </ligand>
</feature>
<evidence type="ECO:0000259" key="8">
    <source>
        <dbReference type="PROSITE" id="PS51918"/>
    </source>
</evidence>
<dbReference type="InterPro" id="IPR023404">
    <property type="entry name" value="rSAM_horseshoe"/>
</dbReference>
<evidence type="ECO:0000256" key="2">
    <source>
        <dbReference type="ARBA" id="ARBA00022691"/>
    </source>
</evidence>
<feature type="domain" description="Radical SAM core" evidence="8">
    <location>
        <begin position="294"/>
        <end position="565"/>
    </location>
</feature>
<feature type="region of interest" description="Disordered" evidence="7">
    <location>
        <begin position="599"/>
        <end position="624"/>
    </location>
</feature>
<dbReference type="InterPro" id="IPR006638">
    <property type="entry name" value="Elp3/MiaA/NifB-like_rSAM"/>
</dbReference>
<dbReference type="SUPFAM" id="SSF102114">
    <property type="entry name" value="Radical SAM enzymes"/>
    <property type="match status" value="1"/>
</dbReference>
<dbReference type="InterPro" id="IPR024560">
    <property type="entry name" value="UPF0313_C"/>
</dbReference>
<feature type="binding site" evidence="6">
    <location>
        <position position="312"/>
    </location>
    <ligand>
        <name>[4Fe-4S] cluster</name>
        <dbReference type="ChEBI" id="CHEBI:49883"/>
        <note>4Fe-4S-S-AdoMet</note>
    </ligand>
</feature>
<dbReference type="InterPro" id="IPR058240">
    <property type="entry name" value="rSAM_sf"/>
</dbReference>
<dbReference type="Pfam" id="PF11842">
    <property type="entry name" value="DUF3362"/>
    <property type="match status" value="1"/>
</dbReference>
<dbReference type="NCBIfam" id="TIGR03904">
    <property type="entry name" value="SAM_YgiQ"/>
    <property type="match status" value="1"/>
</dbReference>
<dbReference type="PROSITE" id="PS51918">
    <property type="entry name" value="RADICAL_SAM"/>
    <property type="match status" value="1"/>
</dbReference>
<dbReference type="SFLD" id="SFLDG01069">
    <property type="entry name" value="UPF0313"/>
    <property type="match status" value="1"/>
</dbReference>
<comment type="caution">
    <text evidence="9">The sequence shown here is derived from an EMBL/GenBank/DDBJ whole genome shotgun (WGS) entry which is preliminary data.</text>
</comment>
<evidence type="ECO:0000256" key="4">
    <source>
        <dbReference type="ARBA" id="ARBA00023004"/>
    </source>
</evidence>
<keyword evidence="10" id="KW-1185">Reference proteome</keyword>
<keyword evidence="2 6" id="KW-0949">S-adenosyl-L-methionine</keyword>
<dbReference type="PANTHER" id="PTHR32331">
    <property type="entry name" value="UPF0313 PROTEIN YGIQ"/>
    <property type="match status" value="1"/>
</dbReference>
<protein>
    <submittedName>
        <fullName evidence="9">YgiQ family radical SAM protein</fullName>
    </submittedName>
</protein>
<accession>A0ABS9EMI0</accession>
<evidence type="ECO:0000256" key="7">
    <source>
        <dbReference type="SAM" id="MobiDB-lite"/>
    </source>
</evidence>
<dbReference type="SMART" id="SM00729">
    <property type="entry name" value="Elp3"/>
    <property type="match status" value="1"/>
</dbReference>
<dbReference type="HAMAP" id="MF_01251">
    <property type="entry name" value="UPF0313"/>
    <property type="match status" value="1"/>
</dbReference>
<evidence type="ECO:0000313" key="10">
    <source>
        <dbReference type="Proteomes" id="UP001200430"/>
    </source>
</evidence>
<evidence type="ECO:0000256" key="1">
    <source>
        <dbReference type="ARBA" id="ARBA00022485"/>
    </source>
</evidence>
<keyword evidence="5 6" id="KW-0411">Iron-sulfur</keyword>
<dbReference type="Pfam" id="PF04055">
    <property type="entry name" value="Radical_SAM"/>
    <property type="match status" value="1"/>
</dbReference>
<keyword evidence="4 6" id="KW-0408">Iron</keyword>
<organism evidence="9 10">
    <name type="scientific">Dethiosulfovibrio marinus</name>
    <dbReference type="NCBI Taxonomy" id="133532"/>
    <lineage>
        <taxon>Bacteria</taxon>
        <taxon>Thermotogati</taxon>
        <taxon>Synergistota</taxon>
        <taxon>Synergistia</taxon>
        <taxon>Synergistales</taxon>
        <taxon>Dethiosulfovibrionaceae</taxon>
        <taxon>Dethiosulfovibrio</taxon>
    </lineage>
</organism>
<dbReference type="EMBL" id="JAKGUD010000003">
    <property type="protein sequence ID" value="MCF4141924.1"/>
    <property type="molecule type" value="Genomic_DNA"/>
</dbReference>
<gene>
    <name evidence="9" type="ORF">L2W38_03725</name>
</gene>
<dbReference type="InterPro" id="IPR013704">
    <property type="entry name" value="UPF0313_N"/>
</dbReference>
<comment type="similarity">
    <text evidence="6">Belongs to the UPF0313 family.</text>
</comment>
<dbReference type="SFLD" id="SFLDG01082">
    <property type="entry name" value="B12-binding_domain_containing"/>
    <property type="match status" value="1"/>
</dbReference>
<dbReference type="RefSeq" id="WP_236098687.1">
    <property type="nucleotide sequence ID" value="NZ_JAKGUD010000003.1"/>
</dbReference>
<sequence length="624" mass="70658">MLDRRDFLPVNRDDMEARGWNELDFLFVSGDAYVDHPSFGPAVICRCLEAAGFKVGIIAQPDWRGREDFTAMGRPRLGVLVSAGNLDSMLNKLTAARNRRRSDSYSPGGELGHRPDRATLVYCNIARELWGDVPLIIGGVEASLRRMAHYDYWSDKVRRSILIDSRADILVYGMGERQILEIVSRLASGESVSDLTDIGGTCYRSSSVPEEAIEVPSFEEVQKDKRAFAEAFRLWYGEQDPFRGRSVCQRHGDKTVVQLPPAMPLSTEEMDGVYDLPYVREPHPMYDDLGGIPAIEEVRFSIVSHRGCFGDCSFCAISAHQGRIIQARSHRSILKEAERLVSMDGFKGYIHDVGGPTANFRHPSCSKQLKVGTCRDRRCMAPKPCPSLDTDHSDYMALLRKIRMLPKVKKVFIRSGIRYDYLMECGDESYLEEICRHHVSGILKVAPEHCSPRVLKLMGKPSIDVFLKFKKAFDRINEKIGKKQYLIPYLISSHPGATLKDAVVMAEFLRDLGHIPDHVQDFIPTPGSLSTCMYYSEMDPYSGRSLFVAKRGHDKALQRALLQYDRAENRALVVEALEKTGRTDLIGRGPECLVRNYTEKKRTDKKTEKVRVRKEKKRGRRGGR</sequence>
<dbReference type="Gene3D" id="3.80.30.20">
    <property type="entry name" value="tm_1862 like domain"/>
    <property type="match status" value="1"/>
</dbReference>
<evidence type="ECO:0000256" key="5">
    <source>
        <dbReference type="ARBA" id="ARBA00023014"/>
    </source>
</evidence>
<proteinExistence type="inferred from homology"/>
<evidence type="ECO:0000313" key="9">
    <source>
        <dbReference type="EMBL" id="MCF4141924.1"/>
    </source>
</evidence>
<dbReference type="PANTHER" id="PTHR32331:SF0">
    <property type="entry name" value="UPF0313 PROTEIN YGIQ"/>
    <property type="match status" value="1"/>
</dbReference>
<evidence type="ECO:0000256" key="6">
    <source>
        <dbReference type="HAMAP-Rule" id="MF_01251"/>
    </source>
</evidence>
<dbReference type="Pfam" id="PF08497">
    <property type="entry name" value="Radical_SAM_N"/>
    <property type="match status" value="1"/>
</dbReference>
<keyword evidence="3 6" id="KW-0479">Metal-binding</keyword>
<evidence type="ECO:0000256" key="3">
    <source>
        <dbReference type="ARBA" id="ARBA00022723"/>
    </source>
</evidence>
<feature type="binding site" evidence="6">
    <location>
        <position position="315"/>
    </location>
    <ligand>
        <name>[4Fe-4S] cluster</name>
        <dbReference type="ChEBI" id="CHEBI:49883"/>
        <note>4Fe-4S-S-AdoMet</note>
    </ligand>
</feature>
<reference evidence="9 10" key="1">
    <citation type="submission" date="2022-01" db="EMBL/GenBank/DDBJ databases">
        <title>Dethiosulfovibrio faecalis sp. nov., a novel proteolytic, non-sulfur-reducing bacterium isolated from a marine aquaculture solid waste bioreactor.</title>
        <authorList>
            <person name="Grabowski S."/>
            <person name="Apolinario E."/>
            <person name="Schneider N."/>
            <person name="Marshall C.W."/>
            <person name="Sowers K.R."/>
        </authorList>
    </citation>
    <scope>NUCLEOTIDE SEQUENCE [LARGE SCALE GENOMIC DNA]</scope>
    <source>
        <strain evidence="9 10">DSM 12537</strain>
    </source>
</reference>
<keyword evidence="1 6" id="KW-0004">4Fe-4S</keyword>
<name>A0ABS9EMI0_9BACT</name>
<feature type="compositionally biased region" description="Basic residues" evidence="7">
    <location>
        <begin position="611"/>
        <end position="624"/>
    </location>
</feature>
<feature type="compositionally biased region" description="Basic and acidic residues" evidence="7">
    <location>
        <begin position="599"/>
        <end position="610"/>
    </location>
</feature>